<dbReference type="AlphaFoldDB" id="A0A371RF83"/>
<keyword evidence="4" id="KW-1185">Reference proteome</keyword>
<feature type="transmembrane region" description="Helical" evidence="2">
    <location>
        <begin position="116"/>
        <end position="136"/>
    </location>
</feature>
<evidence type="ECO:0000313" key="4">
    <source>
        <dbReference type="Proteomes" id="UP000264589"/>
    </source>
</evidence>
<feature type="transmembrane region" description="Helical" evidence="2">
    <location>
        <begin position="142"/>
        <end position="162"/>
    </location>
</feature>
<evidence type="ECO:0000256" key="1">
    <source>
        <dbReference type="SAM" id="MobiDB-lite"/>
    </source>
</evidence>
<dbReference type="RefSeq" id="WP_116390730.1">
    <property type="nucleotide sequence ID" value="NZ_QUQO01000001.1"/>
</dbReference>
<keyword evidence="2" id="KW-1133">Transmembrane helix</keyword>
<evidence type="ECO:0000313" key="3">
    <source>
        <dbReference type="EMBL" id="RFB04102.1"/>
    </source>
</evidence>
<gene>
    <name evidence="3" type="ORF">DX908_01680</name>
</gene>
<accession>A0A371RF83</accession>
<comment type="caution">
    <text evidence="3">The sequence shown here is derived from an EMBL/GenBank/DDBJ whole genome shotgun (WGS) entry which is preliminary data.</text>
</comment>
<keyword evidence="2" id="KW-0812">Transmembrane</keyword>
<reference evidence="3 4" key="1">
    <citation type="submission" date="2018-08" db="EMBL/GenBank/DDBJ databases">
        <title>Parvularcula sp. SM1705, isolated from surface water of the South Sea China.</title>
        <authorList>
            <person name="Sun L."/>
        </authorList>
    </citation>
    <scope>NUCLEOTIDE SEQUENCE [LARGE SCALE GENOMIC DNA]</scope>
    <source>
        <strain evidence="3 4">SM1705</strain>
    </source>
</reference>
<evidence type="ECO:0000256" key="2">
    <source>
        <dbReference type="SAM" id="Phobius"/>
    </source>
</evidence>
<feature type="transmembrane region" description="Helical" evidence="2">
    <location>
        <begin position="330"/>
        <end position="350"/>
    </location>
</feature>
<keyword evidence="2" id="KW-0472">Membrane</keyword>
<protein>
    <submittedName>
        <fullName evidence="3">Uncharacterized protein</fullName>
    </submittedName>
</protein>
<dbReference type="Proteomes" id="UP000264589">
    <property type="component" value="Unassembled WGS sequence"/>
</dbReference>
<dbReference type="EMBL" id="QUQO01000001">
    <property type="protein sequence ID" value="RFB04102.1"/>
    <property type="molecule type" value="Genomic_DNA"/>
</dbReference>
<organism evidence="3 4">
    <name type="scientific">Parvularcula marina</name>
    <dbReference type="NCBI Taxonomy" id="2292771"/>
    <lineage>
        <taxon>Bacteria</taxon>
        <taxon>Pseudomonadati</taxon>
        <taxon>Pseudomonadota</taxon>
        <taxon>Alphaproteobacteria</taxon>
        <taxon>Parvularculales</taxon>
        <taxon>Parvularculaceae</taxon>
        <taxon>Parvularcula</taxon>
    </lineage>
</organism>
<sequence length="503" mass="56478">MSVVRESWKPLPVSDEVGKVIDRNVTGPEWFGFVPENGSDDARAKHLDEALPSDVNRLAAILVNNRVADPAGVVAYGRDDGKNYVPPRAGEPLYDRTLIARMLSGHSYWPYLTTRLFWTLLLTGGSTVLFYVLSWYGAERGWFGGMLALGTSVLFVLGWLLIRLVREQTNSRGGGFFRHKGSLAPIQAVSTATAFLEEHLDAFKDEVEEYQTDCISKSDQLPRIDPDDKRKKADYCDNANAMARSMVTWAVARRAAQYLWFQPINVQDKYEMSGMTKTVIAAWNTTYSAIIIMSVALIVGIGIFLPFILIKSNPALDFTFWAVELSGSHFYAWSIIQAVFAAGMTLWLSGADKRTYLKDRNRVTLALDDFWRRGTLRTPDQISALVVPASATYSDWFKSSAVLMLAQEIPPNVADFEAALEDKIANWEVERIWHDDLVATDPTPRLMRRYLKFLETVGARSVVHNRSMTSQSPETPIPSGIGSDARPRTRALATLTRREIWHP</sequence>
<proteinExistence type="predicted"/>
<dbReference type="InParanoid" id="A0A371RF83"/>
<name>A0A371RF83_9PROT</name>
<feature type="region of interest" description="Disordered" evidence="1">
    <location>
        <begin position="466"/>
        <end position="488"/>
    </location>
</feature>
<feature type="transmembrane region" description="Helical" evidence="2">
    <location>
        <begin position="287"/>
        <end position="310"/>
    </location>
</feature>